<evidence type="ECO:0000259" key="5">
    <source>
        <dbReference type="Pfam" id="PF02737"/>
    </source>
</evidence>
<dbReference type="RefSeq" id="WP_171481211.1">
    <property type="nucleotide sequence ID" value="NZ_JABGBP010000030.1"/>
</dbReference>
<keyword evidence="3" id="KW-0520">NAD</keyword>
<dbReference type="PANTHER" id="PTHR48075:SF5">
    <property type="entry name" value="3-HYDROXYBUTYRYL-COA DEHYDROGENASE"/>
    <property type="match status" value="1"/>
</dbReference>
<dbReference type="Gene3D" id="3.40.50.720">
    <property type="entry name" value="NAD(P)-binding Rossmann-like Domain"/>
    <property type="match status" value="1"/>
</dbReference>
<dbReference type="InterPro" id="IPR036291">
    <property type="entry name" value="NAD(P)-bd_dom_sf"/>
</dbReference>
<dbReference type="SUPFAM" id="SSF51735">
    <property type="entry name" value="NAD(P)-binding Rossmann-fold domains"/>
    <property type="match status" value="1"/>
</dbReference>
<comment type="caution">
    <text evidence="6">The sequence shown here is derived from an EMBL/GenBank/DDBJ whole genome shotgun (WGS) entry which is preliminary data.</text>
</comment>
<dbReference type="PIRSF" id="PIRSF000105">
    <property type="entry name" value="HCDH"/>
    <property type="match status" value="1"/>
</dbReference>
<dbReference type="InterPro" id="IPR008927">
    <property type="entry name" value="6-PGluconate_DH-like_C_sf"/>
</dbReference>
<dbReference type="InterPro" id="IPR013328">
    <property type="entry name" value="6PGD_dom2"/>
</dbReference>
<feature type="domain" description="3-hydroxyacyl-CoA dehydrogenase C-terminal" evidence="4">
    <location>
        <begin position="219"/>
        <end position="314"/>
    </location>
</feature>
<accession>A0A7K4FK63</accession>
<dbReference type="Pfam" id="PF02737">
    <property type="entry name" value="3HCDH_N"/>
    <property type="match status" value="2"/>
</dbReference>
<name>A0A7K4FK63_9ARCH</name>
<evidence type="ECO:0000256" key="2">
    <source>
        <dbReference type="PIRSR" id="PIRSR000105-1"/>
    </source>
</evidence>
<dbReference type="GO" id="GO:0016616">
    <property type="term" value="F:oxidoreductase activity, acting on the CH-OH group of donors, NAD or NADP as acceptor"/>
    <property type="evidence" value="ECO:0007669"/>
    <property type="project" value="InterPro"/>
</dbReference>
<evidence type="ECO:0000259" key="4">
    <source>
        <dbReference type="Pfam" id="PF00725"/>
    </source>
</evidence>
<evidence type="ECO:0000256" key="3">
    <source>
        <dbReference type="PIRSR" id="PIRSR000105-2"/>
    </source>
</evidence>
<dbReference type="Gene3D" id="1.10.1040.10">
    <property type="entry name" value="N-(1-d-carboxylethyl)-l-norvaline Dehydrogenase, domain 2"/>
    <property type="match status" value="1"/>
</dbReference>
<dbReference type="AlphaFoldDB" id="A0A7K4FK63"/>
<feature type="binding site" evidence="3">
    <location>
        <position position="32"/>
    </location>
    <ligand>
        <name>NAD(+)</name>
        <dbReference type="ChEBI" id="CHEBI:57540"/>
    </ligand>
</feature>
<evidence type="ECO:0000313" key="7">
    <source>
        <dbReference type="Proteomes" id="UP000546917"/>
    </source>
</evidence>
<feature type="domain" description="3-hydroxyacyl-CoA dehydrogenase NAD binding" evidence="5">
    <location>
        <begin position="62"/>
        <end position="202"/>
    </location>
</feature>
<feature type="binding site" evidence="3">
    <location>
        <position position="120"/>
    </location>
    <ligand>
        <name>NAD(+)</name>
        <dbReference type="ChEBI" id="CHEBI:57540"/>
    </ligand>
</feature>
<keyword evidence="1" id="KW-0560">Oxidoreductase</keyword>
<dbReference type="SUPFAM" id="SSF48179">
    <property type="entry name" value="6-phosphogluconate dehydrogenase C-terminal domain-like"/>
    <property type="match status" value="1"/>
</dbReference>
<dbReference type="PANTHER" id="PTHR48075">
    <property type="entry name" value="3-HYDROXYACYL-COA DEHYDROGENASE FAMILY PROTEIN"/>
    <property type="match status" value="1"/>
</dbReference>
<protein>
    <submittedName>
        <fullName evidence="6">3-hydroxyacyl-CoA dehydrogenase family protein</fullName>
    </submittedName>
</protein>
<dbReference type="GO" id="GO:0070403">
    <property type="term" value="F:NAD+ binding"/>
    <property type="evidence" value="ECO:0007669"/>
    <property type="project" value="InterPro"/>
</dbReference>
<organism evidence="6 7">
    <name type="scientific">Ferroplasma acidiphilum</name>
    <dbReference type="NCBI Taxonomy" id="74969"/>
    <lineage>
        <taxon>Archaea</taxon>
        <taxon>Methanobacteriati</taxon>
        <taxon>Thermoplasmatota</taxon>
        <taxon>Thermoplasmata</taxon>
        <taxon>Thermoplasmatales</taxon>
        <taxon>Ferroplasmaceae</taxon>
        <taxon>Ferroplasma</taxon>
    </lineage>
</organism>
<reference evidence="6 7" key="1">
    <citation type="submission" date="2020-05" db="EMBL/GenBank/DDBJ databases">
        <authorList>
            <person name="Zhang R."/>
        </authorList>
    </citation>
    <scope>NUCLEOTIDE SEQUENCE [LARGE SCALE GENOMIC DNA]</scope>
    <source>
        <strain evidence="6 7">DSM 28986</strain>
    </source>
</reference>
<proteinExistence type="predicted"/>
<feature type="site" description="Important for catalytic activity" evidence="2">
    <location>
        <position position="168"/>
    </location>
</feature>
<feature type="domain" description="3-hydroxyacyl-CoA dehydrogenase NAD binding" evidence="5">
    <location>
        <begin position="4"/>
        <end position="54"/>
    </location>
</feature>
<dbReference type="InterPro" id="IPR006108">
    <property type="entry name" value="3HC_DH_C"/>
</dbReference>
<gene>
    <name evidence="6" type="ORF">HLB00_01095</name>
</gene>
<feature type="binding site" evidence="3">
    <location>
        <position position="171"/>
    </location>
    <ligand>
        <name>NAD(+)</name>
        <dbReference type="ChEBI" id="CHEBI:57540"/>
    </ligand>
</feature>
<dbReference type="Proteomes" id="UP000546917">
    <property type="component" value="Unassembled WGS sequence"/>
</dbReference>
<feature type="binding site" evidence="3">
    <location>
        <position position="147"/>
    </location>
    <ligand>
        <name>NAD(+)</name>
        <dbReference type="ChEBI" id="CHEBI:57540"/>
    </ligand>
</feature>
<feature type="binding site" evidence="3">
    <location>
        <position position="306"/>
    </location>
    <ligand>
        <name>NAD(+)</name>
        <dbReference type="ChEBI" id="CHEBI:57540"/>
    </ligand>
</feature>
<dbReference type="InterPro" id="IPR022694">
    <property type="entry name" value="3-OHacyl-CoA_DH"/>
</dbReference>
<feature type="binding site" evidence="3">
    <location>
        <position position="125"/>
    </location>
    <ligand>
        <name>NAD(+)</name>
        <dbReference type="ChEBI" id="CHEBI:57540"/>
    </ligand>
</feature>
<feature type="binding site" evidence="3">
    <location>
        <begin position="9"/>
        <end position="14"/>
    </location>
    <ligand>
        <name>NAD(+)</name>
        <dbReference type="ChEBI" id="CHEBI:57540"/>
    </ligand>
</feature>
<dbReference type="InterPro" id="IPR006176">
    <property type="entry name" value="3-OHacyl-CoA_DH_NAD-bd"/>
</dbReference>
<evidence type="ECO:0000313" key="6">
    <source>
        <dbReference type="EMBL" id="NOL59433.1"/>
    </source>
</evidence>
<evidence type="ECO:0000256" key="1">
    <source>
        <dbReference type="ARBA" id="ARBA00023002"/>
    </source>
</evidence>
<dbReference type="EMBL" id="JABGBP010000030">
    <property type="protein sequence ID" value="NOL59433.1"/>
    <property type="molecule type" value="Genomic_DNA"/>
</dbReference>
<dbReference type="GO" id="GO:0006631">
    <property type="term" value="P:fatty acid metabolic process"/>
    <property type="evidence" value="ECO:0007669"/>
    <property type="project" value="InterPro"/>
</dbReference>
<sequence>MIEKIGIIGAGAMGSSIAEVFAFNGYSVYLKDQNMEYVNRGISHVRKVLDDYQSYMDSMPDKEIKRIERNGIELTETQKNTIKKNLGKQLDIDGIISNIHPVESYKELSQCGLVIEAVFEKQEIKNDLFRELSGYFGENTILASNTSSLSITEMAANYKYPENNIIIHFFNPPYTMPLVEIVPALQTGSKTVETAYSLISGLRNHRDTMVPVKAKERSGFIVNRILIQLINEAIKIVEEGIADEKSVDIGMKKGAGFPMGPFELGDYVGLDIVYDVLKSFNKAYGDAYIPPERLKNMVIAGYLGRKTGKGFYEYGK</sequence>
<dbReference type="Pfam" id="PF00725">
    <property type="entry name" value="3HCDH"/>
    <property type="match status" value="1"/>
</dbReference>